<sequence>MLMFFDEIRMSDKSEKEQLEAKLEEMLDEKHKGLAKILAQKIIIDEYSAEMQLRIVEMKNLDLYLQNVLQDAELRRQTYYSNQKSRKLEKVGDDLKYEKRKLKEIEDGKLDIKKRNPEANQKLMYFVDKVEKNKKGKILDHSLPQYRRAVSLFTGLVGDKPVHEYKLSDFEEYQSLFLRVPLDYQKIASGNPLKAIEVNDNLPDGQKYDTYKWKTFKGKHASSIRVVFDYIKKHKILEYNPMSDFKLEEPVYDYTATRRKPKRSFKNEELVKIFNVPLFHSCLNSVNWMTPGNYPIRDFKFWGILIGLFTGARSSEIGQLLIMDVVNYNNIPHFHIVDQYTYEDVLDYDLNISEEELDEINKRTKNKKSVRLVPVHNELIKMGFLDYLEKRKSECQSHSEQLFPDWYADKYGRHSTLMAERFSYLLDKSGIKTQAISFHSFRHTFKDAMRRADLPYGVQRKFMGHSLNDVNEEYGIDKLQKKHSEEINNISYDTLDFSHLYVK</sequence>
<feature type="domain" description="Tyr recombinase" evidence="3">
    <location>
        <begin position="304"/>
        <end position="466"/>
    </location>
</feature>
<dbReference type="GO" id="GO:0015074">
    <property type="term" value="P:DNA integration"/>
    <property type="evidence" value="ECO:0007669"/>
    <property type="project" value="InterPro"/>
</dbReference>
<gene>
    <name evidence="4" type="ORF">TH19_09910</name>
</gene>
<dbReference type="InterPro" id="IPR013762">
    <property type="entry name" value="Integrase-like_cat_sf"/>
</dbReference>
<dbReference type="EMBL" id="JPWF01000005">
    <property type="protein sequence ID" value="RCK37559.1"/>
    <property type="molecule type" value="Genomic_DNA"/>
</dbReference>
<evidence type="ECO:0000259" key="3">
    <source>
        <dbReference type="Pfam" id="PF00589"/>
    </source>
</evidence>
<proteinExistence type="predicted"/>
<keyword evidence="1" id="KW-0233">DNA recombination</keyword>
<organism evidence="4 5">
    <name type="scientific">Thalassospira profundimaris</name>
    <dbReference type="NCBI Taxonomy" id="502049"/>
    <lineage>
        <taxon>Bacteria</taxon>
        <taxon>Pseudomonadati</taxon>
        <taxon>Pseudomonadota</taxon>
        <taxon>Alphaproteobacteria</taxon>
        <taxon>Rhodospirillales</taxon>
        <taxon>Thalassospiraceae</taxon>
        <taxon>Thalassospira</taxon>
    </lineage>
</organism>
<comment type="caution">
    <text evidence="4">The sequence shown here is derived from an EMBL/GenBank/DDBJ whole genome shotgun (WGS) entry which is preliminary data.</text>
</comment>
<evidence type="ECO:0000256" key="2">
    <source>
        <dbReference type="SAM" id="Coils"/>
    </source>
</evidence>
<evidence type="ECO:0000256" key="1">
    <source>
        <dbReference type="ARBA" id="ARBA00023172"/>
    </source>
</evidence>
<dbReference type="GO" id="GO:0006310">
    <property type="term" value="P:DNA recombination"/>
    <property type="evidence" value="ECO:0007669"/>
    <property type="project" value="UniProtKB-KW"/>
</dbReference>
<dbReference type="InterPro" id="IPR011010">
    <property type="entry name" value="DNA_brk_join_enz"/>
</dbReference>
<name>A0A367W8F4_9PROT</name>
<accession>A0A367W8F4</accession>
<dbReference type="Proteomes" id="UP000253226">
    <property type="component" value="Unassembled WGS sequence"/>
</dbReference>
<dbReference type="SUPFAM" id="SSF56349">
    <property type="entry name" value="DNA breaking-rejoining enzymes"/>
    <property type="match status" value="1"/>
</dbReference>
<dbReference type="InterPro" id="IPR002104">
    <property type="entry name" value="Integrase_catalytic"/>
</dbReference>
<dbReference type="Gene3D" id="1.10.443.10">
    <property type="entry name" value="Intergrase catalytic core"/>
    <property type="match status" value="1"/>
</dbReference>
<evidence type="ECO:0000313" key="5">
    <source>
        <dbReference type="Proteomes" id="UP000253226"/>
    </source>
</evidence>
<protein>
    <recommendedName>
        <fullName evidence="3">Tyr recombinase domain-containing protein</fullName>
    </recommendedName>
</protein>
<feature type="coiled-coil region" evidence="2">
    <location>
        <begin position="9"/>
        <end position="36"/>
    </location>
</feature>
<reference evidence="4 5" key="1">
    <citation type="submission" date="2014-07" db="EMBL/GenBank/DDBJ databases">
        <title>Draft genome sequence of Thalassospira profundimaris 35.</title>
        <authorList>
            <person name="Lai Q."/>
            <person name="Shao Z."/>
        </authorList>
    </citation>
    <scope>NUCLEOTIDE SEQUENCE [LARGE SCALE GENOMIC DNA]</scope>
    <source>
        <strain evidence="4 5">35</strain>
    </source>
</reference>
<dbReference type="AlphaFoldDB" id="A0A367W8F4"/>
<dbReference type="Pfam" id="PF00589">
    <property type="entry name" value="Phage_integrase"/>
    <property type="match status" value="1"/>
</dbReference>
<dbReference type="GO" id="GO:0003677">
    <property type="term" value="F:DNA binding"/>
    <property type="evidence" value="ECO:0007669"/>
    <property type="project" value="InterPro"/>
</dbReference>
<keyword evidence="2" id="KW-0175">Coiled coil</keyword>
<dbReference type="CDD" id="cd01184">
    <property type="entry name" value="INT_C_like_1"/>
    <property type="match status" value="1"/>
</dbReference>
<evidence type="ECO:0000313" key="4">
    <source>
        <dbReference type="EMBL" id="RCK37559.1"/>
    </source>
</evidence>